<evidence type="ECO:0000313" key="4">
    <source>
        <dbReference type="Proteomes" id="UP000469890"/>
    </source>
</evidence>
<sequence>MIFLVVLQLVLIFSLLLRVEKPVCSSSLSTCSLDMNVFETCFPKKRSDIYLPEDDVDLDEPNASRLCCCLNFRGSNKQGLIRLPTNNRNQRTIDDYLDPRSPVSIEVLLQEQEEELDHYFGQTDDEDAYHGPPKKSGPLDLNFETTNSSFFEEEDAQFLSEHRISAILVDRPKLSGAHIFKEDTPVMEQELLDVVVPTKSTSTGSISSRRFAFRKVESSEEEDEDEEEEKEEIQQHTTTQIPSSSSPQELTSITNKPNPYTTSLSASSSTSTTTSVSLPSITNTSVQPMEQQSVNGKASESSSQLVSPVNTACLPDGTYKIPTSAQNGSQKHANEFPATTLTRVPYQPLPPLQISPPSFSPSASASSSSSHHPHSVVVVKPQASTSSLSTTHNPGRRPSLVTTAQSILGDKLDDFTEKLAFIKKNIIMSMDNDDEEDDDGDSYNHYYNADRRISQEMYRKRAGSLGKSDEMSRTSRLSNTSSTSLLTPPPRSSSITQNHPGAEEEDEDEIFDKVVAISKNVRTFGEGVMGNGLRMFNNLSTRIKNAQQQQQQQQHVELNNNNTAR</sequence>
<feature type="region of interest" description="Disordered" evidence="1">
    <location>
        <begin position="345"/>
        <end position="377"/>
    </location>
</feature>
<evidence type="ECO:0000256" key="2">
    <source>
        <dbReference type="SAM" id="SignalP"/>
    </source>
</evidence>
<organism evidence="3 4">
    <name type="scientific">Mucor circinelloides f. lusitanicus</name>
    <name type="common">Mucor racemosus var. lusitanicus</name>
    <dbReference type="NCBI Taxonomy" id="29924"/>
    <lineage>
        <taxon>Eukaryota</taxon>
        <taxon>Fungi</taxon>
        <taxon>Fungi incertae sedis</taxon>
        <taxon>Mucoromycota</taxon>
        <taxon>Mucoromycotina</taxon>
        <taxon>Mucoromycetes</taxon>
        <taxon>Mucorales</taxon>
        <taxon>Mucorineae</taxon>
        <taxon>Mucoraceae</taxon>
        <taxon>Mucor</taxon>
    </lineage>
</organism>
<feature type="compositionally biased region" description="Low complexity" evidence="1">
    <location>
        <begin position="474"/>
        <end position="486"/>
    </location>
</feature>
<feature type="compositionally biased region" description="Polar residues" evidence="1">
    <location>
        <begin position="283"/>
        <end position="309"/>
    </location>
</feature>
<comment type="caution">
    <text evidence="3">The sequence shown here is derived from an EMBL/GenBank/DDBJ whole genome shotgun (WGS) entry which is preliminary data.</text>
</comment>
<feature type="compositionally biased region" description="Low complexity" evidence="1">
    <location>
        <begin position="235"/>
        <end position="248"/>
    </location>
</feature>
<evidence type="ECO:0000313" key="3">
    <source>
        <dbReference type="EMBL" id="KAF1798179.1"/>
    </source>
</evidence>
<feature type="signal peptide" evidence="2">
    <location>
        <begin position="1"/>
        <end position="25"/>
    </location>
</feature>
<feature type="compositionally biased region" description="Low complexity" evidence="1">
    <location>
        <begin position="261"/>
        <end position="282"/>
    </location>
</feature>
<name>A0A8H4B9Q5_MUCCL</name>
<accession>A0A8H4B9Q5</accession>
<feature type="region of interest" description="Disordered" evidence="1">
    <location>
        <begin position="461"/>
        <end position="507"/>
    </location>
</feature>
<dbReference type="EMBL" id="JAAECE010000008">
    <property type="protein sequence ID" value="KAF1798179.1"/>
    <property type="molecule type" value="Genomic_DNA"/>
</dbReference>
<feature type="compositionally biased region" description="Polar residues" evidence="1">
    <location>
        <begin position="249"/>
        <end position="260"/>
    </location>
</feature>
<feature type="chain" id="PRO_5034194029" evidence="2">
    <location>
        <begin position="26"/>
        <end position="565"/>
    </location>
</feature>
<keyword evidence="2" id="KW-0732">Signal</keyword>
<protein>
    <submittedName>
        <fullName evidence="3">Uncharacterized protein</fullName>
    </submittedName>
</protein>
<feature type="compositionally biased region" description="Acidic residues" evidence="1">
    <location>
        <begin position="219"/>
        <end position="231"/>
    </location>
</feature>
<feature type="region of interest" description="Disordered" evidence="1">
    <location>
        <begin position="213"/>
        <end position="309"/>
    </location>
</feature>
<dbReference type="Proteomes" id="UP000469890">
    <property type="component" value="Unassembled WGS sequence"/>
</dbReference>
<reference evidence="3 4" key="1">
    <citation type="submission" date="2019-09" db="EMBL/GenBank/DDBJ databases">
        <authorList>
            <consortium name="DOE Joint Genome Institute"/>
            <person name="Mondo S.J."/>
            <person name="Navarro-Mendoza M.I."/>
            <person name="Perez-Arques C."/>
            <person name="Panchal S."/>
            <person name="Nicolas F.E."/>
            <person name="Ganguly P."/>
            <person name="Pangilinan J."/>
            <person name="Grigoriev I."/>
            <person name="Heitman J."/>
            <person name="Sanya K."/>
            <person name="Garre V."/>
        </authorList>
    </citation>
    <scope>NUCLEOTIDE SEQUENCE [LARGE SCALE GENOMIC DNA]</scope>
    <source>
        <strain evidence="3 4">MU402</strain>
    </source>
</reference>
<gene>
    <name evidence="3" type="ORF">FB192DRAFT_1398089</name>
</gene>
<evidence type="ECO:0000256" key="1">
    <source>
        <dbReference type="SAM" id="MobiDB-lite"/>
    </source>
</evidence>
<dbReference type="AlphaFoldDB" id="A0A8H4B9Q5"/>
<proteinExistence type="predicted"/>
<feature type="compositionally biased region" description="Low complexity" evidence="1">
    <location>
        <begin position="355"/>
        <end position="377"/>
    </location>
</feature>